<dbReference type="Pfam" id="PF20777">
    <property type="entry name" value="KH_SLS1_2"/>
    <property type="match status" value="1"/>
</dbReference>
<feature type="domain" description="SLS1 second KH" evidence="2">
    <location>
        <begin position="299"/>
        <end position="362"/>
    </location>
</feature>
<feature type="domain" description="SLS1 N-terminal" evidence="1">
    <location>
        <begin position="116"/>
        <end position="225"/>
    </location>
</feature>
<dbReference type="InterPro" id="IPR048748">
    <property type="entry name" value="SLS1_KH2"/>
</dbReference>
<evidence type="ECO:0000259" key="3">
    <source>
        <dbReference type="Pfam" id="PF20778"/>
    </source>
</evidence>
<dbReference type="InterPro" id="IPR048401">
    <property type="entry name" value="SLS1_C"/>
</dbReference>
<evidence type="ECO:0000313" key="4">
    <source>
        <dbReference type="EMBL" id="KAL2836623.1"/>
    </source>
</evidence>
<protein>
    <submittedName>
        <fullName evidence="4">Mitochondrial inner-membrane-bound regulator-domain-containing protein</fullName>
    </submittedName>
</protein>
<evidence type="ECO:0000313" key="5">
    <source>
        <dbReference type="Proteomes" id="UP001610446"/>
    </source>
</evidence>
<evidence type="ECO:0000259" key="2">
    <source>
        <dbReference type="Pfam" id="PF20777"/>
    </source>
</evidence>
<dbReference type="InterPro" id="IPR048400">
    <property type="entry name" value="SLS1_N"/>
</dbReference>
<dbReference type="EMBL" id="JBFXLU010000175">
    <property type="protein sequence ID" value="KAL2836623.1"/>
    <property type="molecule type" value="Genomic_DNA"/>
</dbReference>
<feature type="domain" description="SLS1 C-terminal" evidence="3">
    <location>
        <begin position="394"/>
        <end position="727"/>
    </location>
</feature>
<keyword evidence="5" id="KW-1185">Reference proteome</keyword>
<comment type="caution">
    <text evidence="4">The sequence shown here is derived from an EMBL/GenBank/DDBJ whole genome shotgun (WGS) entry which is preliminary data.</text>
</comment>
<organism evidence="4 5">
    <name type="scientific">Aspergillus pseudoustus</name>
    <dbReference type="NCBI Taxonomy" id="1810923"/>
    <lineage>
        <taxon>Eukaryota</taxon>
        <taxon>Fungi</taxon>
        <taxon>Dikarya</taxon>
        <taxon>Ascomycota</taxon>
        <taxon>Pezizomycotina</taxon>
        <taxon>Eurotiomycetes</taxon>
        <taxon>Eurotiomycetidae</taxon>
        <taxon>Eurotiales</taxon>
        <taxon>Aspergillaceae</taxon>
        <taxon>Aspergillus</taxon>
        <taxon>Aspergillus subgen. Nidulantes</taxon>
    </lineage>
</organism>
<dbReference type="Pfam" id="PF20778">
    <property type="entry name" value="SLS1_C"/>
    <property type="match status" value="1"/>
</dbReference>
<evidence type="ECO:0000259" key="1">
    <source>
        <dbReference type="Pfam" id="PF20776"/>
    </source>
</evidence>
<dbReference type="Pfam" id="PF20776">
    <property type="entry name" value="SLS1_N"/>
    <property type="match status" value="1"/>
</dbReference>
<sequence length="734" mass="82882">MLSRSSNHARCLLDRRLPLIRRIDLHASIFPHDTRAWYRTRAIKVGETVRRAQRARSHPLESPALGKPYDVLVLKEARRLAGEPRPTPHVEPEIEQEEVKVDWAQFMLREIGESTLDRTSVSVESLRGAYGRNSKLSEVDYKALRDKLCTSFTIPQLEEYYATRRSEPDTHQHSNSSQWIPGTSPFLDLVDRSETVSSRVIRAQGLKNKHVVTEKILRDCWQLGMESEIGQLDIRLPIHYLSLFMRAKHFSFEELADLNDTSIDVIHTMGFLRVTGKQRSCESVAEMVQDAIDRIKHETLDLPPSKKGMDMSRTLPPEFLSWVADTYGVSFEQGSSQIPERIFYLAENRDQGGKARRILHLAVRKAQLPSVPFSTYMSASEEADIHDVHLKDTATWPDPAKPWFRWELSSTQTKSKSPSEFFFNTSQAALSDELLKFLQQKPSAKAKNKLVPGVKEFVTASVGKCLFMHPPFLKEDRVSASRLGRMSLPRTFIKDVPRAGLLMRSLTPTPTQEAIRIHRIRLVPTAVHTESLPQLELEVASLIDANNGSDAQCVIRSAKAILQESSVDYLLPEATSDIRFTRRVTHELFAAPQESYSLEAVQAGLRNCFLKRDNANSTPLPHSASVTLPSYLLRSADIGRTADDSITADYLYVPVDDAQAGTLAYEYDFQNQRVFFTPTDGGPFDAFKTDKLFLEMGFQTLGQNDTAASTKSPEEEFKSFYTAACALAFELDLV</sequence>
<reference evidence="4 5" key="1">
    <citation type="submission" date="2024-07" db="EMBL/GenBank/DDBJ databases">
        <title>Section-level genome sequencing and comparative genomics of Aspergillus sections Usti and Cavernicolus.</title>
        <authorList>
            <consortium name="Lawrence Berkeley National Laboratory"/>
            <person name="Nybo J.L."/>
            <person name="Vesth T.C."/>
            <person name="Theobald S."/>
            <person name="Frisvad J.C."/>
            <person name="Larsen T.O."/>
            <person name="Kjaerboelling I."/>
            <person name="Rothschild-Mancinelli K."/>
            <person name="Lyhne E.K."/>
            <person name="Kogle M.E."/>
            <person name="Barry K."/>
            <person name="Clum A."/>
            <person name="Na H."/>
            <person name="Ledsgaard L."/>
            <person name="Lin J."/>
            <person name="Lipzen A."/>
            <person name="Kuo A."/>
            <person name="Riley R."/>
            <person name="Mondo S."/>
            <person name="Labutti K."/>
            <person name="Haridas S."/>
            <person name="Pangalinan J."/>
            <person name="Salamov A.A."/>
            <person name="Simmons B.A."/>
            <person name="Magnuson J.K."/>
            <person name="Chen J."/>
            <person name="Drula E."/>
            <person name="Henrissat B."/>
            <person name="Wiebenga A."/>
            <person name="Lubbers R.J."/>
            <person name="Gomes A.C."/>
            <person name="Makela M.R."/>
            <person name="Stajich J."/>
            <person name="Grigoriev I.V."/>
            <person name="Mortensen U.H."/>
            <person name="De Vries R.P."/>
            <person name="Baker S.E."/>
            <person name="Andersen M.R."/>
        </authorList>
    </citation>
    <scope>NUCLEOTIDE SEQUENCE [LARGE SCALE GENOMIC DNA]</scope>
    <source>
        <strain evidence="4 5">CBS 123904</strain>
    </source>
</reference>
<dbReference type="Proteomes" id="UP001610446">
    <property type="component" value="Unassembled WGS sequence"/>
</dbReference>
<accession>A0ABR4JCA8</accession>
<gene>
    <name evidence="4" type="ORF">BJY01DRAFT_221809</name>
</gene>
<proteinExistence type="predicted"/>
<name>A0ABR4JCA8_9EURO</name>